<dbReference type="EMBL" id="MU267804">
    <property type="protein sequence ID" value="KAH7908682.1"/>
    <property type="molecule type" value="Genomic_DNA"/>
</dbReference>
<sequence>MGVEKLWEVLAPAATTVSLPLLALQDRFQGGPPHTPYRIGVDVSILFERCQQVLMLRAHPQSGQNPALRTFFYRVTHLLRLPLQLVFCYDGDERPVRKREHNVSTKDHWMVKPTQRILDSLGIPWFRARGEAEAELAAMNAVGLIDAVMTDDSDVFVFGAQAVLRSSSLTANDTITLYTADGIQDKISPSLDCDGFILMALLCGGDYDTKGLVGCGSATALGLVRCGLAKAICFAMRTSSDRARSLTEWRHKLREHLLSDPTDDIGRRHPALASLVPDTFPDISVIDSYANPIILADAQRFHLGCPQPPNVANVAAIAQELFGWDDPTKLLKTFRKHVWPACVLQEVLQDLNSSSSSDEVELVPDATRVFFLHTKRSAKELNNAPGFNICIPTASLIGDTLSQLKRIEDFADGQESTSRGL</sequence>
<proteinExistence type="predicted"/>
<reference evidence="1" key="1">
    <citation type="journal article" date="2021" name="New Phytol.">
        <title>Evolutionary innovations through gain and loss of genes in the ectomycorrhizal Boletales.</title>
        <authorList>
            <person name="Wu G."/>
            <person name="Miyauchi S."/>
            <person name="Morin E."/>
            <person name="Kuo A."/>
            <person name="Drula E."/>
            <person name="Varga T."/>
            <person name="Kohler A."/>
            <person name="Feng B."/>
            <person name="Cao Y."/>
            <person name="Lipzen A."/>
            <person name="Daum C."/>
            <person name="Hundley H."/>
            <person name="Pangilinan J."/>
            <person name="Johnson J."/>
            <person name="Barry K."/>
            <person name="LaButti K."/>
            <person name="Ng V."/>
            <person name="Ahrendt S."/>
            <person name="Min B."/>
            <person name="Choi I.G."/>
            <person name="Park H."/>
            <person name="Plett J.M."/>
            <person name="Magnuson J."/>
            <person name="Spatafora J.W."/>
            <person name="Nagy L.G."/>
            <person name="Henrissat B."/>
            <person name="Grigoriev I.V."/>
            <person name="Yang Z.L."/>
            <person name="Xu J."/>
            <person name="Martin F.M."/>
        </authorList>
    </citation>
    <scope>NUCLEOTIDE SEQUENCE</scope>
    <source>
        <strain evidence="1">ATCC 28755</strain>
    </source>
</reference>
<evidence type="ECO:0000313" key="1">
    <source>
        <dbReference type="EMBL" id="KAH7908682.1"/>
    </source>
</evidence>
<accession>A0ACB8A633</accession>
<keyword evidence="2" id="KW-1185">Reference proteome</keyword>
<evidence type="ECO:0000313" key="2">
    <source>
        <dbReference type="Proteomes" id="UP000790377"/>
    </source>
</evidence>
<dbReference type="Proteomes" id="UP000790377">
    <property type="component" value="Unassembled WGS sequence"/>
</dbReference>
<feature type="non-terminal residue" evidence="1">
    <location>
        <position position="421"/>
    </location>
</feature>
<name>A0ACB8A633_9AGAM</name>
<organism evidence="1 2">
    <name type="scientific">Hygrophoropsis aurantiaca</name>
    <dbReference type="NCBI Taxonomy" id="72124"/>
    <lineage>
        <taxon>Eukaryota</taxon>
        <taxon>Fungi</taxon>
        <taxon>Dikarya</taxon>
        <taxon>Basidiomycota</taxon>
        <taxon>Agaricomycotina</taxon>
        <taxon>Agaricomycetes</taxon>
        <taxon>Agaricomycetidae</taxon>
        <taxon>Boletales</taxon>
        <taxon>Coniophorineae</taxon>
        <taxon>Hygrophoropsidaceae</taxon>
        <taxon>Hygrophoropsis</taxon>
    </lineage>
</organism>
<protein>
    <submittedName>
        <fullName evidence="1">PIN domain-like protein</fullName>
    </submittedName>
</protein>
<comment type="caution">
    <text evidence="1">The sequence shown here is derived from an EMBL/GenBank/DDBJ whole genome shotgun (WGS) entry which is preliminary data.</text>
</comment>
<gene>
    <name evidence="1" type="ORF">BJ138DRAFT_1157068</name>
</gene>